<dbReference type="GO" id="GO:0016020">
    <property type="term" value="C:membrane"/>
    <property type="evidence" value="ECO:0007669"/>
    <property type="project" value="TreeGrafter"/>
</dbReference>
<evidence type="ECO:0000313" key="7">
    <source>
        <dbReference type="Proteomes" id="UP001232148"/>
    </source>
</evidence>
<dbReference type="SUPFAM" id="SSF52151">
    <property type="entry name" value="FabD/lysophospholipase-like"/>
    <property type="match status" value="1"/>
</dbReference>
<feature type="domain" description="PNPLA" evidence="5">
    <location>
        <begin position="1"/>
        <end position="193"/>
    </location>
</feature>
<organism evidence="6 7">
    <name type="scientific">Colletotrichum zoysiae</name>
    <dbReference type="NCBI Taxonomy" id="1216348"/>
    <lineage>
        <taxon>Eukaryota</taxon>
        <taxon>Fungi</taxon>
        <taxon>Dikarya</taxon>
        <taxon>Ascomycota</taxon>
        <taxon>Pezizomycotina</taxon>
        <taxon>Sordariomycetes</taxon>
        <taxon>Hypocreomycetidae</taxon>
        <taxon>Glomerellales</taxon>
        <taxon>Glomerellaceae</taxon>
        <taxon>Colletotrichum</taxon>
        <taxon>Colletotrichum graminicola species complex</taxon>
    </lineage>
</organism>
<reference evidence="6" key="1">
    <citation type="submission" date="2021-06" db="EMBL/GenBank/DDBJ databases">
        <title>Comparative genomics, transcriptomics and evolutionary studies reveal genomic signatures of adaptation to plant cell wall in hemibiotrophic fungi.</title>
        <authorList>
            <consortium name="DOE Joint Genome Institute"/>
            <person name="Baroncelli R."/>
            <person name="Diaz J.F."/>
            <person name="Benocci T."/>
            <person name="Peng M."/>
            <person name="Battaglia E."/>
            <person name="Haridas S."/>
            <person name="Andreopoulos W."/>
            <person name="Labutti K."/>
            <person name="Pangilinan J."/>
            <person name="Floch G.L."/>
            <person name="Makela M.R."/>
            <person name="Henrissat B."/>
            <person name="Grigoriev I.V."/>
            <person name="Crouch J.A."/>
            <person name="De Vries R.P."/>
            <person name="Sukno S.A."/>
            <person name="Thon M.R."/>
        </authorList>
    </citation>
    <scope>NUCLEOTIDE SEQUENCE</scope>
    <source>
        <strain evidence="6">MAFF235873</strain>
    </source>
</reference>
<sequence length="347" mass="38066">MLGRLEMSVQECITEYERLMVHIFPQHVVDATASKVSKIGDYLGVPSIVKWGVHQISSPFMRAADILETKARAHLTRGKWQAHELERAIEALIERNLPKSPKGATEIPLVSKNENSCKVFVTAGCMGKKSSRPPVLLRSYKNAHEKSELPEIKLWEAARATSAAPTYFKPLTVDGHQFVDGGLKSNNPLGWFWSEVITTFGAERNTACFLSLGTAIPPSQVLPSPQADVADPGKPVGMLAGLARIATNTEIVNMLFGSLFNALAPAVGADKYWRFSVGDGLCDWVKMNGVNKWRITSPEVKTKEYIAMDDPMMRAKIANLAREFIATKKGGEMVRDCAKALSSVPTP</sequence>
<accession>A0AAD9M0H3</accession>
<gene>
    <name evidence="6" type="ORF">LX32DRAFT_591534</name>
</gene>
<dbReference type="Proteomes" id="UP001232148">
    <property type="component" value="Unassembled WGS sequence"/>
</dbReference>
<evidence type="ECO:0000256" key="3">
    <source>
        <dbReference type="ARBA" id="ARBA00023098"/>
    </source>
</evidence>
<comment type="caution">
    <text evidence="4">Lacks conserved residue(s) required for the propagation of feature annotation.</text>
</comment>
<dbReference type="GO" id="GO:0016042">
    <property type="term" value="P:lipid catabolic process"/>
    <property type="evidence" value="ECO:0007669"/>
    <property type="project" value="UniProtKB-KW"/>
</dbReference>
<dbReference type="InterPro" id="IPR016035">
    <property type="entry name" value="Acyl_Trfase/lysoPLipase"/>
</dbReference>
<protein>
    <submittedName>
        <fullName evidence="6">Patatin-like phospholipase</fullName>
    </submittedName>
</protein>
<keyword evidence="7" id="KW-1185">Reference proteome</keyword>
<dbReference type="GO" id="GO:0019369">
    <property type="term" value="P:arachidonate metabolic process"/>
    <property type="evidence" value="ECO:0007669"/>
    <property type="project" value="TreeGrafter"/>
</dbReference>
<dbReference type="Pfam" id="PF01734">
    <property type="entry name" value="Patatin"/>
    <property type="match status" value="1"/>
</dbReference>
<evidence type="ECO:0000256" key="4">
    <source>
        <dbReference type="PROSITE-ProRule" id="PRU01161"/>
    </source>
</evidence>
<dbReference type="PROSITE" id="PS51635">
    <property type="entry name" value="PNPLA"/>
    <property type="match status" value="1"/>
</dbReference>
<evidence type="ECO:0000256" key="2">
    <source>
        <dbReference type="ARBA" id="ARBA00022963"/>
    </source>
</evidence>
<evidence type="ECO:0000259" key="5">
    <source>
        <dbReference type="PROSITE" id="PS51635"/>
    </source>
</evidence>
<dbReference type="GO" id="GO:0047499">
    <property type="term" value="F:calcium-independent phospholipase A2 activity"/>
    <property type="evidence" value="ECO:0007669"/>
    <property type="project" value="TreeGrafter"/>
</dbReference>
<dbReference type="EMBL" id="MU842885">
    <property type="protein sequence ID" value="KAK2028034.1"/>
    <property type="molecule type" value="Genomic_DNA"/>
</dbReference>
<proteinExistence type="predicted"/>
<dbReference type="PANTHER" id="PTHR24185">
    <property type="entry name" value="CALCIUM-INDEPENDENT PHOSPHOLIPASE A2-GAMMA"/>
    <property type="match status" value="1"/>
</dbReference>
<dbReference type="PANTHER" id="PTHR24185:SF1">
    <property type="entry name" value="CALCIUM-INDEPENDENT PHOSPHOLIPASE A2-GAMMA"/>
    <property type="match status" value="1"/>
</dbReference>
<keyword evidence="3" id="KW-0443">Lipid metabolism</keyword>
<dbReference type="GO" id="GO:0046486">
    <property type="term" value="P:glycerolipid metabolic process"/>
    <property type="evidence" value="ECO:0007669"/>
    <property type="project" value="UniProtKB-ARBA"/>
</dbReference>
<keyword evidence="2" id="KW-0442">Lipid degradation</keyword>
<dbReference type="InterPro" id="IPR002641">
    <property type="entry name" value="PNPLA_dom"/>
</dbReference>
<keyword evidence="1" id="KW-0378">Hydrolase</keyword>
<dbReference type="Gene3D" id="3.40.1090.10">
    <property type="entry name" value="Cytosolic phospholipase A2 catalytic domain"/>
    <property type="match status" value="1"/>
</dbReference>
<dbReference type="AlphaFoldDB" id="A0AAD9M0H3"/>
<evidence type="ECO:0000256" key="1">
    <source>
        <dbReference type="ARBA" id="ARBA00022801"/>
    </source>
</evidence>
<name>A0AAD9M0H3_9PEZI</name>
<evidence type="ECO:0000313" key="6">
    <source>
        <dbReference type="EMBL" id="KAK2028034.1"/>
    </source>
</evidence>
<comment type="caution">
    <text evidence="6">The sequence shown here is derived from an EMBL/GenBank/DDBJ whole genome shotgun (WGS) entry which is preliminary data.</text>
</comment>
<feature type="short sequence motif" description="DGA/G" evidence="4">
    <location>
        <begin position="180"/>
        <end position="182"/>
    </location>
</feature>